<keyword evidence="2" id="KW-1185">Reference proteome</keyword>
<name>A0ACC3B119_9EURO</name>
<accession>A0ACC3B119</accession>
<organism evidence="1 2">
    <name type="scientific">Aspergillus melleus</name>
    <dbReference type="NCBI Taxonomy" id="138277"/>
    <lineage>
        <taxon>Eukaryota</taxon>
        <taxon>Fungi</taxon>
        <taxon>Dikarya</taxon>
        <taxon>Ascomycota</taxon>
        <taxon>Pezizomycotina</taxon>
        <taxon>Eurotiomycetes</taxon>
        <taxon>Eurotiomycetidae</taxon>
        <taxon>Eurotiales</taxon>
        <taxon>Aspergillaceae</taxon>
        <taxon>Aspergillus</taxon>
        <taxon>Aspergillus subgen. Circumdati</taxon>
    </lineage>
</organism>
<evidence type="ECO:0000313" key="2">
    <source>
        <dbReference type="Proteomes" id="UP001177260"/>
    </source>
</evidence>
<proteinExistence type="predicted"/>
<dbReference type="EMBL" id="JAOPJF010000034">
    <property type="protein sequence ID" value="KAK1143936.1"/>
    <property type="molecule type" value="Genomic_DNA"/>
</dbReference>
<sequence>MFPTLRLAQAARVTLFTRAGCGLCDTAKHTVTQLHKRLPFDYAETDIQLPENKQWKDVYDYDVPVLHVQSVKGPQATDLSDPKKLFHRWTEQEVENLVNEAEKSSQ</sequence>
<gene>
    <name evidence="1" type="ORF">N8T08_005845</name>
</gene>
<reference evidence="1 2" key="1">
    <citation type="journal article" date="2023" name="ACS Omega">
        <title>Identification of the Neoaspergillic Acid Biosynthesis Gene Cluster by Establishing an In Vitro CRISPR-Ribonucleoprotein Genetic System in Aspergillus melleus.</title>
        <authorList>
            <person name="Yuan B."/>
            <person name="Grau M.F."/>
            <person name="Murata R.M."/>
            <person name="Torok T."/>
            <person name="Venkateswaran K."/>
            <person name="Stajich J.E."/>
            <person name="Wang C.C.C."/>
        </authorList>
    </citation>
    <scope>NUCLEOTIDE SEQUENCE [LARGE SCALE GENOMIC DNA]</scope>
    <source>
        <strain evidence="1 2">IMV 1140</strain>
    </source>
</reference>
<dbReference type="Proteomes" id="UP001177260">
    <property type="component" value="Unassembled WGS sequence"/>
</dbReference>
<comment type="caution">
    <text evidence="1">The sequence shown here is derived from an EMBL/GenBank/DDBJ whole genome shotgun (WGS) entry which is preliminary data.</text>
</comment>
<evidence type="ECO:0000313" key="1">
    <source>
        <dbReference type="EMBL" id="KAK1143936.1"/>
    </source>
</evidence>
<protein>
    <submittedName>
        <fullName evidence="1">Uncharacterized protein</fullName>
    </submittedName>
</protein>